<dbReference type="NCBIfam" id="TIGR01527">
    <property type="entry name" value="arch_NMN_Atrans"/>
    <property type="match status" value="1"/>
</dbReference>
<evidence type="ECO:0000256" key="5">
    <source>
        <dbReference type="NCBIfam" id="TIGR01527"/>
    </source>
</evidence>
<evidence type="ECO:0000313" key="7">
    <source>
        <dbReference type="EMBL" id="HEH35770.1"/>
    </source>
</evidence>
<gene>
    <name evidence="7" type="ORF">ENP88_06450</name>
</gene>
<dbReference type="AlphaFoldDB" id="A0A7J2TJK0"/>
<dbReference type="EMBL" id="DSLA01000097">
    <property type="protein sequence ID" value="HEH35770.1"/>
    <property type="molecule type" value="Genomic_DNA"/>
</dbReference>
<dbReference type="PANTHER" id="PTHR21342">
    <property type="entry name" value="PHOSPHOPANTETHEINE ADENYLYLTRANSFERASE"/>
    <property type="match status" value="1"/>
</dbReference>
<dbReference type="UniPathway" id="UPA00253">
    <property type="reaction ID" value="UER00600"/>
</dbReference>
<reference evidence="7" key="1">
    <citation type="journal article" date="2020" name="mSystems">
        <title>Genome- and Community-Level Interaction Insights into Carbon Utilization and Element Cycling Functions of Hydrothermarchaeota in Hydrothermal Sediment.</title>
        <authorList>
            <person name="Zhou Z."/>
            <person name="Liu Y."/>
            <person name="Xu W."/>
            <person name="Pan J."/>
            <person name="Luo Z.H."/>
            <person name="Li M."/>
        </authorList>
    </citation>
    <scope>NUCLEOTIDE SEQUENCE [LARGE SCALE GENOMIC DNA]</scope>
    <source>
        <strain evidence="7">SpSt-26</strain>
    </source>
</reference>
<dbReference type="Gene3D" id="3.40.50.620">
    <property type="entry name" value="HUPs"/>
    <property type="match status" value="1"/>
</dbReference>
<evidence type="ECO:0000259" key="6">
    <source>
        <dbReference type="Pfam" id="PF01467"/>
    </source>
</evidence>
<comment type="similarity">
    <text evidence="1 4">Belongs to the archaeal NMN adenylyltransferase family.</text>
</comment>
<dbReference type="InterPro" id="IPR006418">
    <property type="entry name" value="NMN_Atrans_arc"/>
</dbReference>
<comment type="pathway">
    <text evidence="4">Cofactor biosynthesis; NAD(+) biosynthesis; NAD(+) from nicotinamide D-ribonucleotide: step 1/1.</text>
</comment>
<dbReference type="GO" id="GO:0000309">
    <property type="term" value="F:nicotinamide-nucleotide adenylyltransferase activity"/>
    <property type="evidence" value="ECO:0007669"/>
    <property type="project" value="UniProtKB-UniRule"/>
</dbReference>
<accession>A0A7J2TJK0</accession>
<dbReference type="HAMAP" id="MF_00243">
    <property type="entry name" value="NMN_adenylyltr"/>
    <property type="match status" value="1"/>
</dbReference>
<comment type="caution">
    <text evidence="7">The sequence shown here is derived from an EMBL/GenBank/DDBJ whole genome shotgun (WGS) entry which is preliminary data.</text>
</comment>
<keyword evidence="4" id="KW-0520">NAD</keyword>
<keyword evidence="4" id="KW-0067">ATP-binding</keyword>
<keyword evidence="3 4" id="KW-0548">Nucleotidyltransferase</keyword>
<dbReference type="NCBIfam" id="NF002243">
    <property type="entry name" value="PRK01153.1"/>
    <property type="match status" value="1"/>
</dbReference>
<evidence type="ECO:0000256" key="3">
    <source>
        <dbReference type="ARBA" id="ARBA00022695"/>
    </source>
</evidence>
<dbReference type="GO" id="GO:0009435">
    <property type="term" value="P:NAD+ biosynthetic process"/>
    <property type="evidence" value="ECO:0007669"/>
    <property type="project" value="UniProtKB-UniRule"/>
</dbReference>
<dbReference type="EC" id="2.7.7.1" evidence="4 5"/>
<keyword evidence="4" id="KW-0963">Cytoplasm</keyword>
<name>A0A7J2TJK0_ARCFL</name>
<evidence type="ECO:0000256" key="2">
    <source>
        <dbReference type="ARBA" id="ARBA00022679"/>
    </source>
</evidence>
<dbReference type="Pfam" id="PF01467">
    <property type="entry name" value="CTP_transf_like"/>
    <property type="match status" value="1"/>
</dbReference>
<organism evidence="7">
    <name type="scientific">Archaeoglobus fulgidus</name>
    <dbReference type="NCBI Taxonomy" id="2234"/>
    <lineage>
        <taxon>Archaea</taxon>
        <taxon>Methanobacteriati</taxon>
        <taxon>Methanobacteriota</taxon>
        <taxon>Archaeoglobi</taxon>
        <taxon>Archaeoglobales</taxon>
        <taxon>Archaeoglobaceae</taxon>
        <taxon>Archaeoglobus</taxon>
    </lineage>
</organism>
<dbReference type="PANTHER" id="PTHR21342:SF0">
    <property type="entry name" value="BIFUNCTIONAL NMN ADENYLYLTRANSFERASE_NUDIX HYDROLASE"/>
    <property type="match status" value="1"/>
</dbReference>
<dbReference type="GO" id="GO:0005737">
    <property type="term" value="C:cytoplasm"/>
    <property type="evidence" value="ECO:0007669"/>
    <property type="project" value="UniProtKB-SubCell"/>
</dbReference>
<dbReference type="GO" id="GO:0005524">
    <property type="term" value="F:ATP binding"/>
    <property type="evidence" value="ECO:0007669"/>
    <property type="project" value="UniProtKB-KW"/>
</dbReference>
<dbReference type="SUPFAM" id="SSF52374">
    <property type="entry name" value="Nucleotidylyl transferase"/>
    <property type="match status" value="1"/>
</dbReference>
<dbReference type="InterPro" id="IPR004821">
    <property type="entry name" value="Cyt_trans-like"/>
</dbReference>
<keyword evidence="4" id="KW-0547">Nucleotide-binding</keyword>
<proteinExistence type="inferred from homology"/>
<evidence type="ECO:0000256" key="4">
    <source>
        <dbReference type="HAMAP-Rule" id="MF_00243"/>
    </source>
</evidence>
<protein>
    <recommendedName>
        <fullName evidence="4 5">Nicotinamide-nucleotide adenylyltransferase</fullName>
        <ecNumber evidence="4 5">2.7.7.1</ecNumber>
    </recommendedName>
    <alternativeName>
        <fullName evidence="4">NAD(+) diphosphorylase</fullName>
    </alternativeName>
    <alternativeName>
        <fullName evidence="4">NAD(+) pyrophosphorylase</fullName>
    </alternativeName>
    <alternativeName>
        <fullName evidence="4">NMN adenylyltransferase</fullName>
    </alternativeName>
</protein>
<keyword evidence="2 4" id="KW-0808">Transferase</keyword>
<comment type="catalytic activity">
    <reaction evidence="4">
        <text>beta-nicotinamide D-ribonucleotide + ATP + H(+) = diphosphate + NAD(+)</text>
        <dbReference type="Rhea" id="RHEA:21360"/>
        <dbReference type="ChEBI" id="CHEBI:14649"/>
        <dbReference type="ChEBI" id="CHEBI:15378"/>
        <dbReference type="ChEBI" id="CHEBI:30616"/>
        <dbReference type="ChEBI" id="CHEBI:33019"/>
        <dbReference type="ChEBI" id="CHEBI:57540"/>
        <dbReference type="EC" id="2.7.7.1"/>
    </reaction>
</comment>
<feature type="domain" description="Cytidyltransferase-like" evidence="6">
    <location>
        <begin position="9"/>
        <end position="138"/>
    </location>
</feature>
<dbReference type="InterPro" id="IPR014729">
    <property type="entry name" value="Rossmann-like_a/b/a_fold"/>
</dbReference>
<evidence type="ECO:0000256" key="1">
    <source>
        <dbReference type="ARBA" id="ARBA00010124"/>
    </source>
</evidence>
<sequence length="174" mass="19886">MFMPKRALIFGRFQPFHLGHLEVIKWALKSFDELVLLVGMADESHTLRNPFTAGERIWMIRESLMEAQISLDKIITATVPTMSVYVGNAFYILNLVPKVQAIITRNPVIAQVFQDAGLEVIIPPEFNREKYRGTTIRKMMLKGGNWQDYVPKAVVRIVEAVKGIERIRRANSSD</sequence>
<dbReference type="NCBIfam" id="TIGR00125">
    <property type="entry name" value="cyt_tran_rel"/>
    <property type="match status" value="1"/>
</dbReference>
<comment type="subcellular location">
    <subcellularLocation>
        <location evidence="4">Cytoplasm</location>
    </subcellularLocation>
</comment>
<keyword evidence="4" id="KW-0662">Pyridine nucleotide biosynthesis</keyword>